<evidence type="ECO:0000256" key="1">
    <source>
        <dbReference type="SAM" id="MobiDB-lite"/>
    </source>
</evidence>
<evidence type="ECO:0000313" key="3">
    <source>
        <dbReference type="Proteomes" id="UP000270094"/>
    </source>
</evidence>
<sequence length="87" mass="9570">MGHFRKEHVREMITQLQPEVLNTNELCMAAFGVRCAAVFRTAHKGLEMQIKEAVVVGGYRSASFQKGLAGPYGAGREEDRSAENSAE</sequence>
<feature type="compositionally biased region" description="Basic and acidic residues" evidence="1">
    <location>
        <begin position="75"/>
        <end position="87"/>
    </location>
</feature>
<dbReference type="EMBL" id="UYYB01133216">
    <property type="protein sequence ID" value="VDM84784.1"/>
    <property type="molecule type" value="Genomic_DNA"/>
</dbReference>
<dbReference type="AlphaFoldDB" id="A0A3P7K0J1"/>
<feature type="region of interest" description="Disordered" evidence="1">
    <location>
        <begin position="64"/>
        <end position="87"/>
    </location>
</feature>
<protein>
    <submittedName>
        <fullName evidence="2">Uncharacterized protein</fullName>
    </submittedName>
</protein>
<gene>
    <name evidence="2" type="ORF">SVUK_LOCUS19782</name>
</gene>
<name>A0A3P7K0J1_STRVU</name>
<reference evidence="2 3" key="1">
    <citation type="submission" date="2018-11" db="EMBL/GenBank/DDBJ databases">
        <authorList>
            <consortium name="Pathogen Informatics"/>
        </authorList>
    </citation>
    <scope>NUCLEOTIDE SEQUENCE [LARGE SCALE GENOMIC DNA]</scope>
</reference>
<organism evidence="2 3">
    <name type="scientific">Strongylus vulgaris</name>
    <name type="common">Blood worm</name>
    <dbReference type="NCBI Taxonomy" id="40348"/>
    <lineage>
        <taxon>Eukaryota</taxon>
        <taxon>Metazoa</taxon>
        <taxon>Ecdysozoa</taxon>
        <taxon>Nematoda</taxon>
        <taxon>Chromadorea</taxon>
        <taxon>Rhabditida</taxon>
        <taxon>Rhabditina</taxon>
        <taxon>Rhabditomorpha</taxon>
        <taxon>Strongyloidea</taxon>
        <taxon>Strongylidae</taxon>
        <taxon>Strongylus</taxon>
    </lineage>
</organism>
<evidence type="ECO:0000313" key="2">
    <source>
        <dbReference type="EMBL" id="VDM84784.1"/>
    </source>
</evidence>
<keyword evidence="3" id="KW-1185">Reference proteome</keyword>
<dbReference type="Proteomes" id="UP000270094">
    <property type="component" value="Unassembled WGS sequence"/>
</dbReference>
<accession>A0A3P7K0J1</accession>
<proteinExistence type="predicted"/>